<accession>A0A1H3RTE2</accession>
<evidence type="ECO:0000256" key="1">
    <source>
        <dbReference type="SAM" id="SignalP"/>
    </source>
</evidence>
<organism evidence="3 4">
    <name type="scientific">Pseudomonas salomonii</name>
    <dbReference type="NCBI Taxonomy" id="191391"/>
    <lineage>
        <taxon>Bacteria</taxon>
        <taxon>Pseudomonadati</taxon>
        <taxon>Pseudomonadota</taxon>
        <taxon>Gammaproteobacteria</taxon>
        <taxon>Pseudomonadales</taxon>
        <taxon>Pseudomonadaceae</taxon>
        <taxon>Pseudomonas</taxon>
    </lineage>
</organism>
<feature type="chain" id="PRO_5036020180" evidence="1">
    <location>
        <begin position="26"/>
        <end position="170"/>
    </location>
</feature>
<evidence type="ECO:0000313" key="2">
    <source>
        <dbReference type="EMBL" id="NWF07510.1"/>
    </source>
</evidence>
<keyword evidence="1" id="KW-0732">Signal</keyword>
<evidence type="ECO:0000313" key="4">
    <source>
        <dbReference type="Proteomes" id="UP000182902"/>
    </source>
</evidence>
<dbReference type="AlphaFoldDB" id="A0A1H3RTE2"/>
<reference evidence="2 5" key="2">
    <citation type="submission" date="2020-04" db="EMBL/GenBank/DDBJ databases">
        <title>Molecular characterization of pseudomonads from Agaricus bisporus reveal novel blotch 2 pathogens in Western Europe.</title>
        <authorList>
            <person name="Taparia T."/>
            <person name="Krijger M."/>
            <person name="Haynes E."/>
            <person name="Elpinstone J.G."/>
            <person name="Noble R."/>
            <person name="Van Der Wolf J."/>
        </authorList>
    </citation>
    <scope>NUCLEOTIDE SEQUENCE [LARGE SCALE GENOMIC DNA]</scope>
    <source>
        <strain evidence="2 5">IPO3765</strain>
    </source>
</reference>
<dbReference type="EMBL" id="JACAQV010000007">
    <property type="protein sequence ID" value="NWF07510.1"/>
    <property type="molecule type" value="Genomic_DNA"/>
</dbReference>
<dbReference type="NCBIfam" id="NF041562">
    <property type="entry name" value="PraB"/>
    <property type="match status" value="1"/>
</dbReference>
<evidence type="ECO:0000313" key="5">
    <source>
        <dbReference type="Proteomes" id="UP000561369"/>
    </source>
</evidence>
<gene>
    <name evidence="2" type="ORF">HX810_07510</name>
    <name evidence="3" type="ORF">SAMN05216247_108279</name>
</gene>
<evidence type="ECO:0000313" key="3">
    <source>
        <dbReference type="EMBL" id="SDZ28870.1"/>
    </source>
</evidence>
<name>A0A1H3RTE2_9PSED</name>
<sequence length="170" mass="16359">MKSLKTLVSLTALAVCMGATSMASAATISPAGTGFSTPAGTIAVSSPASFGAPVSCNIVFTGSVAADGSAAAITGATVSGANPLCGVPVLLGLPWTLTPTSTATGAGVYAGTVSGVNFKIVSNCASGPTTINVLYNNNTHTITLPSAQTVGSCKITALNAAPTPAITVNP</sequence>
<dbReference type="Proteomes" id="UP000182902">
    <property type="component" value="Unassembled WGS sequence"/>
</dbReference>
<protein>
    <submittedName>
        <fullName evidence="2">Protein activator</fullName>
    </submittedName>
</protein>
<dbReference type="RefSeq" id="WP_065912136.1">
    <property type="nucleotide sequence ID" value="NZ_FNOX01000008.1"/>
</dbReference>
<reference evidence="3 4" key="1">
    <citation type="submission" date="2016-10" db="EMBL/GenBank/DDBJ databases">
        <authorList>
            <person name="de Groot N.N."/>
        </authorList>
    </citation>
    <scope>NUCLEOTIDE SEQUENCE [LARGE SCALE GENOMIC DNA]</scope>
    <source>
        <strain evidence="3 4">ICMP 14252</strain>
    </source>
</reference>
<dbReference type="InterPro" id="IPR048133">
    <property type="entry name" value="PraA/PraB-like"/>
</dbReference>
<dbReference type="Proteomes" id="UP000561369">
    <property type="component" value="Unassembled WGS sequence"/>
</dbReference>
<proteinExistence type="predicted"/>
<feature type="signal peptide" evidence="1">
    <location>
        <begin position="1"/>
        <end position="25"/>
    </location>
</feature>
<dbReference type="EMBL" id="FNOX01000008">
    <property type="protein sequence ID" value="SDZ28870.1"/>
    <property type="molecule type" value="Genomic_DNA"/>
</dbReference>
<dbReference type="NCBIfam" id="NF041561">
    <property type="entry name" value="PraA"/>
    <property type="match status" value="1"/>
</dbReference>